<name>A0A4E0RN67_FASHE</name>
<evidence type="ECO:0000313" key="1">
    <source>
        <dbReference type="EMBL" id="THD29123.1"/>
    </source>
</evidence>
<sequence length="156" mass="17721">MLISRLVVDFQRQSVIQNNHQLCHSIIFVPFLCAGIFLDLLQKHLSVCNEVTLHLYSPVPTVYRSYLESVRYAFSVHLHLVDLVMVISCSPYTDSLSSLTENLFPIQLLGKPPTWCISHSTFNSIPPPLPSVSVCQYVRLCSNQSMSRSICLCYTR</sequence>
<dbReference type="Proteomes" id="UP000230066">
    <property type="component" value="Unassembled WGS sequence"/>
</dbReference>
<proteinExistence type="predicted"/>
<dbReference type="EMBL" id="JXXN02000004">
    <property type="protein sequence ID" value="THD29123.1"/>
    <property type="molecule type" value="Genomic_DNA"/>
</dbReference>
<evidence type="ECO:0000313" key="2">
    <source>
        <dbReference type="Proteomes" id="UP000230066"/>
    </source>
</evidence>
<accession>A0A4E0RN67</accession>
<reference evidence="1" key="1">
    <citation type="submission" date="2019-03" db="EMBL/GenBank/DDBJ databases">
        <title>Improved annotation for the trematode Fasciola hepatica.</title>
        <authorList>
            <person name="Choi Y.-J."/>
            <person name="Martin J."/>
            <person name="Mitreva M."/>
        </authorList>
    </citation>
    <scope>NUCLEOTIDE SEQUENCE [LARGE SCALE GENOMIC DNA]</scope>
</reference>
<gene>
    <name evidence="1" type="ORF">D915_000021</name>
</gene>
<keyword evidence="2" id="KW-1185">Reference proteome</keyword>
<comment type="caution">
    <text evidence="1">The sequence shown here is derived from an EMBL/GenBank/DDBJ whole genome shotgun (WGS) entry which is preliminary data.</text>
</comment>
<dbReference type="AlphaFoldDB" id="A0A4E0RN67"/>
<protein>
    <submittedName>
        <fullName evidence="1">Uncharacterized protein</fullName>
    </submittedName>
</protein>
<organism evidence="1 2">
    <name type="scientific">Fasciola hepatica</name>
    <name type="common">Liver fluke</name>
    <dbReference type="NCBI Taxonomy" id="6192"/>
    <lineage>
        <taxon>Eukaryota</taxon>
        <taxon>Metazoa</taxon>
        <taxon>Spiralia</taxon>
        <taxon>Lophotrochozoa</taxon>
        <taxon>Platyhelminthes</taxon>
        <taxon>Trematoda</taxon>
        <taxon>Digenea</taxon>
        <taxon>Plagiorchiida</taxon>
        <taxon>Echinostomata</taxon>
        <taxon>Echinostomatoidea</taxon>
        <taxon>Fasciolidae</taxon>
        <taxon>Fasciola</taxon>
    </lineage>
</organism>